<feature type="transmembrane region" description="Helical" evidence="1">
    <location>
        <begin position="52"/>
        <end position="72"/>
    </location>
</feature>
<keyword evidence="1" id="KW-0812">Transmembrane</keyword>
<dbReference type="PANTHER" id="PTHR36694:SF11">
    <property type="entry name" value="LP21121P-RELATED"/>
    <property type="match status" value="1"/>
</dbReference>
<feature type="transmembrane region" description="Helical" evidence="1">
    <location>
        <begin position="163"/>
        <end position="187"/>
    </location>
</feature>
<dbReference type="EMBL" id="GITU01001830">
    <property type="protein sequence ID" value="MBC1170533.1"/>
    <property type="molecule type" value="Transcribed_RNA"/>
</dbReference>
<name>A0A7G3AGN0_LUTLO</name>
<feature type="transmembrane region" description="Helical" evidence="1">
    <location>
        <begin position="102"/>
        <end position="125"/>
    </location>
</feature>
<evidence type="ECO:0000256" key="1">
    <source>
        <dbReference type="SAM" id="Phobius"/>
    </source>
</evidence>
<sequence length="224" mass="24674">MEYSICKKRGEVFTSTAKTSYFPERDKVNLVIGWLFTVEELPKSNKAGTIIIGWYGAIASVLGLILSIVALVKEDEIVDKIAENQPQDKPIDKEMIRKALEIIVGIVIVSCVIGLIVTALVIVGAKRRRPGLLLPWIVIGAIKLILGMTYSTSQIYNTFSQGVGIVILNILIVVLSYGITIYLWLVVYSFYKELRQEILGEATALISNSPRSGGDGLPNYTRIA</sequence>
<feature type="transmembrane region" description="Helical" evidence="1">
    <location>
        <begin position="132"/>
        <end position="151"/>
    </location>
</feature>
<evidence type="ECO:0000313" key="2">
    <source>
        <dbReference type="EMBL" id="MBC1170533.1"/>
    </source>
</evidence>
<dbReference type="InterPro" id="IPR031720">
    <property type="entry name" value="DUF4728"/>
</dbReference>
<reference evidence="2" key="1">
    <citation type="journal article" date="2020" name="BMC">
        <title>Leishmania infection induces a limited differential gene expression in the sand fly midgut.</title>
        <authorList>
            <person name="Coutinho-Abreu I.V."/>
            <person name="Serafim T.D."/>
            <person name="Meneses C."/>
            <person name="Kamhawi S."/>
            <person name="Oliveira F."/>
            <person name="Valenzuela J.G."/>
        </authorList>
    </citation>
    <scope>NUCLEOTIDE SEQUENCE</scope>
    <source>
        <strain evidence="2">Jacobina</strain>
        <tissue evidence="2">Midgut</tissue>
    </source>
</reference>
<dbReference type="AlphaFoldDB" id="A0A7G3AGN0"/>
<proteinExistence type="predicted"/>
<keyword evidence="1" id="KW-0472">Membrane</keyword>
<protein>
    <submittedName>
        <fullName evidence="2">Putative conserved plasma membrane protein</fullName>
    </submittedName>
</protein>
<dbReference type="VEuPathDB" id="VectorBase:LLONM1_007295"/>
<dbReference type="Pfam" id="PF15860">
    <property type="entry name" value="DUF4728"/>
    <property type="match status" value="1"/>
</dbReference>
<dbReference type="PANTHER" id="PTHR36694">
    <property type="entry name" value="PASIFLORA 1, ISOFORM A-RELATED"/>
    <property type="match status" value="1"/>
</dbReference>
<accession>A0A7G3AGN0</accession>
<organism evidence="2">
    <name type="scientific">Lutzomyia longipalpis</name>
    <name type="common">Sand fly</name>
    <dbReference type="NCBI Taxonomy" id="7200"/>
    <lineage>
        <taxon>Eukaryota</taxon>
        <taxon>Metazoa</taxon>
        <taxon>Ecdysozoa</taxon>
        <taxon>Arthropoda</taxon>
        <taxon>Hexapoda</taxon>
        <taxon>Insecta</taxon>
        <taxon>Pterygota</taxon>
        <taxon>Neoptera</taxon>
        <taxon>Endopterygota</taxon>
        <taxon>Diptera</taxon>
        <taxon>Nematocera</taxon>
        <taxon>Psychodoidea</taxon>
        <taxon>Psychodidae</taxon>
        <taxon>Lutzomyia</taxon>
        <taxon>Lutzomyia</taxon>
    </lineage>
</organism>
<keyword evidence="1" id="KW-1133">Transmembrane helix</keyword>